<dbReference type="Proteomes" id="UP001139336">
    <property type="component" value="Unassembled WGS sequence"/>
</dbReference>
<protein>
    <submittedName>
        <fullName evidence="2">Uncharacterized protein</fullName>
    </submittedName>
</protein>
<accession>A0A9X1QRT7</accession>
<feature type="compositionally biased region" description="Basic and acidic residues" evidence="1">
    <location>
        <begin position="53"/>
        <end position="83"/>
    </location>
</feature>
<organism evidence="2 3">
    <name type="scientific">Corynebacterium uropygiale</name>
    <dbReference type="NCBI Taxonomy" id="1775911"/>
    <lineage>
        <taxon>Bacteria</taxon>
        <taxon>Bacillati</taxon>
        <taxon>Actinomycetota</taxon>
        <taxon>Actinomycetes</taxon>
        <taxon>Mycobacteriales</taxon>
        <taxon>Corynebacteriaceae</taxon>
        <taxon>Corynebacterium</taxon>
    </lineage>
</organism>
<evidence type="ECO:0000256" key="1">
    <source>
        <dbReference type="SAM" id="MobiDB-lite"/>
    </source>
</evidence>
<dbReference type="EMBL" id="JAKGSI010000001">
    <property type="protein sequence ID" value="MCF4005835.1"/>
    <property type="molecule type" value="Genomic_DNA"/>
</dbReference>
<reference evidence="2" key="1">
    <citation type="submission" date="2022-01" db="EMBL/GenBank/DDBJ databases">
        <title>Corynebacterium sp. nov isolated from isolated from the feces of the greater white-fronted geese (Anser albifrons) at Poyang Lake, PR China.</title>
        <authorList>
            <person name="Liu Q."/>
        </authorList>
    </citation>
    <scope>NUCLEOTIDE SEQUENCE</scope>
    <source>
        <strain evidence="2">JCM 32435</strain>
    </source>
</reference>
<proteinExistence type="predicted"/>
<dbReference type="AlphaFoldDB" id="A0A9X1QRT7"/>
<keyword evidence="3" id="KW-1185">Reference proteome</keyword>
<evidence type="ECO:0000313" key="2">
    <source>
        <dbReference type="EMBL" id="MCF4005835.1"/>
    </source>
</evidence>
<dbReference type="RefSeq" id="WP_236117629.1">
    <property type="nucleotide sequence ID" value="NZ_JAKGSI010000001.1"/>
</dbReference>
<sequence>MGRLLILILIILAVVLLYRAFGPHTWQRGGRGGLGGRRTTPPAIKGPDDDPEFLWKLEQDARRRERERREQKKREQREQRENPEEGPQNNESG</sequence>
<evidence type="ECO:0000313" key="3">
    <source>
        <dbReference type="Proteomes" id="UP001139336"/>
    </source>
</evidence>
<comment type="caution">
    <text evidence="2">The sequence shown here is derived from an EMBL/GenBank/DDBJ whole genome shotgun (WGS) entry which is preliminary data.</text>
</comment>
<feature type="region of interest" description="Disordered" evidence="1">
    <location>
        <begin position="24"/>
        <end position="93"/>
    </location>
</feature>
<gene>
    <name evidence="2" type="ORF">L1O03_01405</name>
</gene>
<name>A0A9X1QRT7_9CORY</name>